<dbReference type="AlphaFoldDB" id="A0A9Q0H425"/>
<feature type="region of interest" description="Disordered" evidence="1">
    <location>
        <begin position="1"/>
        <end position="25"/>
    </location>
</feature>
<organism evidence="2 3">
    <name type="scientific">Protea cynaroides</name>
    <dbReference type="NCBI Taxonomy" id="273540"/>
    <lineage>
        <taxon>Eukaryota</taxon>
        <taxon>Viridiplantae</taxon>
        <taxon>Streptophyta</taxon>
        <taxon>Embryophyta</taxon>
        <taxon>Tracheophyta</taxon>
        <taxon>Spermatophyta</taxon>
        <taxon>Magnoliopsida</taxon>
        <taxon>Proteales</taxon>
        <taxon>Proteaceae</taxon>
        <taxon>Protea</taxon>
    </lineage>
</organism>
<reference evidence="2" key="1">
    <citation type="journal article" date="2023" name="Plant J.">
        <title>The genome of the king protea, Protea cynaroides.</title>
        <authorList>
            <person name="Chang J."/>
            <person name="Duong T.A."/>
            <person name="Schoeman C."/>
            <person name="Ma X."/>
            <person name="Roodt D."/>
            <person name="Barker N."/>
            <person name="Li Z."/>
            <person name="Van de Peer Y."/>
            <person name="Mizrachi E."/>
        </authorList>
    </citation>
    <scope>NUCLEOTIDE SEQUENCE</scope>
    <source>
        <tissue evidence="2">Young leaves</tissue>
    </source>
</reference>
<sequence>MGQPEATDDNEGEQSPKEVDTSEKLDPDLSAKLLNEFNAKASLKSHRSCISEMFLDYEMGQMTRDRLPRCIHWDFIETNGRFRIVEQLSLSHRLESHRHLSQAQFSTPLTGRSFGIASYKFLSTDHFGFLQTKWEKNKNFCREER</sequence>
<evidence type="ECO:0000313" key="3">
    <source>
        <dbReference type="Proteomes" id="UP001141806"/>
    </source>
</evidence>
<feature type="compositionally biased region" description="Acidic residues" evidence="1">
    <location>
        <begin position="1"/>
        <end position="12"/>
    </location>
</feature>
<name>A0A9Q0H425_9MAGN</name>
<gene>
    <name evidence="2" type="ORF">NE237_025004</name>
</gene>
<keyword evidence="3" id="KW-1185">Reference proteome</keyword>
<dbReference type="EMBL" id="JAMYWD010000010">
    <property type="protein sequence ID" value="KAJ4957893.1"/>
    <property type="molecule type" value="Genomic_DNA"/>
</dbReference>
<feature type="compositionally biased region" description="Basic and acidic residues" evidence="1">
    <location>
        <begin position="14"/>
        <end position="25"/>
    </location>
</feature>
<comment type="caution">
    <text evidence="2">The sequence shown here is derived from an EMBL/GenBank/DDBJ whole genome shotgun (WGS) entry which is preliminary data.</text>
</comment>
<proteinExistence type="predicted"/>
<protein>
    <submittedName>
        <fullName evidence="2">Uncharacterized protein</fullName>
    </submittedName>
</protein>
<dbReference type="Proteomes" id="UP001141806">
    <property type="component" value="Unassembled WGS sequence"/>
</dbReference>
<evidence type="ECO:0000313" key="2">
    <source>
        <dbReference type="EMBL" id="KAJ4957893.1"/>
    </source>
</evidence>
<accession>A0A9Q0H425</accession>
<evidence type="ECO:0000256" key="1">
    <source>
        <dbReference type="SAM" id="MobiDB-lite"/>
    </source>
</evidence>